<dbReference type="AlphaFoldDB" id="A0A0A7GFV1"/>
<dbReference type="KEGG" id="gac:GACE_1908"/>
<organism evidence="1 2">
    <name type="scientific">Geoglobus acetivorans</name>
    <dbReference type="NCBI Taxonomy" id="565033"/>
    <lineage>
        <taxon>Archaea</taxon>
        <taxon>Methanobacteriati</taxon>
        <taxon>Methanobacteriota</taxon>
        <taxon>Archaeoglobi</taxon>
        <taxon>Archaeoglobales</taxon>
        <taxon>Archaeoglobaceae</taxon>
        <taxon>Geoglobus</taxon>
    </lineage>
</organism>
<proteinExistence type="predicted"/>
<dbReference type="InterPro" id="IPR016088">
    <property type="entry name" value="Chalcone_isomerase_3-sand"/>
</dbReference>
<dbReference type="PANTHER" id="PTHR40730:SF3">
    <property type="entry name" value="HTH CRO_C1-TYPE DOMAIN-CONTAINING PROTEIN"/>
    <property type="match status" value="1"/>
</dbReference>
<evidence type="ECO:0008006" key="3">
    <source>
        <dbReference type="Google" id="ProtNLM"/>
    </source>
</evidence>
<dbReference type="GeneID" id="24798482"/>
<gene>
    <name evidence="1" type="ORF">GACE_1908</name>
</gene>
<evidence type="ECO:0000313" key="2">
    <source>
        <dbReference type="Proteomes" id="UP000030624"/>
    </source>
</evidence>
<dbReference type="Gene3D" id="3.50.70.10">
    <property type="match status" value="1"/>
</dbReference>
<dbReference type="HOGENOM" id="CLU_133047_1_0_2"/>
<name>A0A0A7GFV1_GEOAI</name>
<evidence type="ECO:0000313" key="1">
    <source>
        <dbReference type="EMBL" id="AIY90934.1"/>
    </source>
</evidence>
<sequence>MKTPCELYASKIVPAIRGELARELVGRGHKKKDVAKMLGITVSAVSQYVHRKRGVAENEYIKSKIKEIADAIEEGTMTEEEKSSLLCEICSIFRREVDVKQI</sequence>
<accession>A0A0A7GFV1</accession>
<dbReference type="RefSeq" id="WP_048092977.1">
    <property type="nucleotide sequence ID" value="NZ_CP009552.1"/>
</dbReference>
<dbReference type="eggNOG" id="arCOG00017">
    <property type="taxonomic scope" value="Archaea"/>
</dbReference>
<dbReference type="STRING" id="565033.GACE_1908"/>
<dbReference type="PANTHER" id="PTHR40730">
    <property type="entry name" value="TRANSCRIPTIONAL REGULATOR PROTEIN-LIKE PROTEIN"/>
    <property type="match status" value="1"/>
</dbReference>
<protein>
    <recommendedName>
        <fullName evidence="3">Transcriptional regulator</fullName>
    </recommendedName>
</protein>
<dbReference type="Proteomes" id="UP000030624">
    <property type="component" value="Chromosome"/>
</dbReference>
<dbReference type="EMBL" id="CP009552">
    <property type="protein sequence ID" value="AIY90934.1"/>
    <property type="molecule type" value="Genomic_DNA"/>
</dbReference>
<reference evidence="1 2" key="1">
    <citation type="journal article" date="2015" name="Appl. Environ. Microbiol.">
        <title>The Geoglobus acetivorans genome: Fe(III) reduction, acetate utilization, autotrophic growth, and degradation of aromatic compounds in a hyperthermophilic archaeon.</title>
        <authorList>
            <person name="Mardanov A.V."/>
            <person name="Slododkina G.B."/>
            <person name="Slobodkin A.I."/>
            <person name="Beletsky A.V."/>
            <person name="Gavrilov S.N."/>
            <person name="Kublanov I.V."/>
            <person name="Bonch-Osmolovskaya E.A."/>
            <person name="Skryabin K.G."/>
            <person name="Ravin N.V."/>
        </authorList>
    </citation>
    <scope>NUCLEOTIDE SEQUENCE [LARGE SCALE GENOMIC DNA]</scope>
    <source>
        <strain evidence="1 2">SBH6</strain>
    </source>
</reference>